<reference evidence="1 2" key="1">
    <citation type="submission" date="2018-09" db="EMBL/GenBank/DDBJ databases">
        <title>Genome sequencing of strain 6GH32-13.</title>
        <authorList>
            <person name="Weon H.-Y."/>
            <person name="Heo J."/>
            <person name="Kwon S.-W."/>
        </authorList>
    </citation>
    <scope>NUCLEOTIDE SEQUENCE [LARGE SCALE GENOMIC DNA]</scope>
    <source>
        <strain evidence="1 2">5GH32-13</strain>
    </source>
</reference>
<dbReference type="PROSITE" id="PS51257">
    <property type="entry name" value="PROKAR_LIPOPROTEIN"/>
    <property type="match status" value="1"/>
</dbReference>
<gene>
    <name evidence="1" type="ORF">D3H65_10530</name>
</gene>
<dbReference type="OrthoDB" id="661670at2"/>
<dbReference type="Proteomes" id="UP000263900">
    <property type="component" value="Chromosome"/>
</dbReference>
<dbReference type="EMBL" id="CP032157">
    <property type="protein sequence ID" value="AXY74386.1"/>
    <property type="molecule type" value="Genomic_DNA"/>
</dbReference>
<proteinExistence type="predicted"/>
<evidence type="ECO:0008006" key="3">
    <source>
        <dbReference type="Google" id="ProtNLM"/>
    </source>
</evidence>
<dbReference type="RefSeq" id="WP_119050273.1">
    <property type="nucleotide sequence ID" value="NZ_CP032157.1"/>
</dbReference>
<dbReference type="AlphaFoldDB" id="A0A3B7MN83"/>
<evidence type="ECO:0000313" key="2">
    <source>
        <dbReference type="Proteomes" id="UP000263900"/>
    </source>
</evidence>
<evidence type="ECO:0000313" key="1">
    <source>
        <dbReference type="EMBL" id="AXY74386.1"/>
    </source>
</evidence>
<organism evidence="1 2">
    <name type="scientific">Paraflavitalea soli</name>
    <dbReference type="NCBI Taxonomy" id="2315862"/>
    <lineage>
        <taxon>Bacteria</taxon>
        <taxon>Pseudomonadati</taxon>
        <taxon>Bacteroidota</taxon>
        <taxon>Chitinophagia</taxon>
        <taxon>Chitinophagales</taxon>
        <taxon>Chitinophagaceae</taxon>
        <taxon>Paraflavitalea</taxon>
    </lineage>
</organism>
<keyword evidence="2" id="KW-1185">Reference proteome</keyword>
<sequence length="240" mass="26496">MTNRSFAVLLILFLSGACSKKGEPVVQAKFTNLSLRAITNDPFTLKIVADENTVLTEALEAPGGTSNVTVEYYDLEHRFQVYNLFGNELLLDTIVRYKPGFVNGITFFQAAAGAKLVWVGPPQNEPLAKEGYFKLSIVYNLNALPDSVRVVVENSITSGGQTYAPTDSFTLKKGEFSRYFEGRSGDRKANVRFYSTTSPRRVLAEAISLHYSANPDFSVYLLGTASNASIPYSFIPVKIY</sequence>
<protein>
    <recommendedName>
        <fullName evidence="3">DUF4397 domain-containing protein</fullName>
    </recommendedName>
</protein>
<dbReference type="KEGG" id="pseg:D3H65_10530"/>
<accession>A0A3B7MN83</accession>
<name>A0A3B7MN83_9BACT</name>